<gene>
    <name evidence="2" type="ORF">BIZ92_18605</name>
</gene>
<dbReference type="PIRSF" id="PIRSF017082">
    <property type="entry name" value="YflP"/>
    <property type="match status" value="1"/>
</dbReference>
<evidence type="ECO:0000256" key="1">
    <source>
        <dbReference type="ARBA" id="ARBA00006987"/>
    </source>
</evidence>
<dbReference type="RefSeq" id="WP_076416412.1">
    <property type="nucleotide sequence ID" value="NZ_AP028040.1"/>
</dbReference>
<protein>
    <recommendedName>
        <fullName evidence="4">Tripartite tricarboxylate transporter substrate binding protein</fullName>
    </recommendedName>
</protein>
<dbReference type="SUPFAM" id="SSF53850">
    <property type="entry name" value="Periplasmic binding protein-like II"/>
    <property type="match status" value="1"/>
</dbReference>
<dbReference type="Gene3D" id="3.40.190.10">
    <property type="entry name" value="Periplasmic binding protein-like II"/>
    <property type="match status" value="1"/>
</dbReference>
<organism evidence="2 3">
    <name type="scientific">Alcaligenes xylosoxydans xylosoxydans</name>
    <name type="common">Achromobacter xylosoxidans</name>
    <dbReference type="NCBI Taxonomy" id="85698"/>
    <lineage>
        <taxon>Bacteria</taxon>
        <taxon>Pseudomonadati</taxon>
        <taxon>Pseudomonadota</taxon>
        <taxon>Betaproteobacteria</taxon>
        <taxon>Burkholderiales</taxon>
        <taxon>Alcaligenaceae</taxon>
        <taxon>Achromobacter</taxon>
    </lineage>
</organism>
<dbReference type="InterPro" id="IPR006311">
    <property type="entry name" value="TAT_signal"/>
</dbReference>
<dbReference type="Gene3D" id="3.40.190.150">
    <property type="entry name" value="Bordetella uptake gene, domain 1"/>
    <property type="match status" value="1"/>
</dbReference>
<name>A0A1R1JJM3_ALCXX</name>
<dbReference type="EMBL" id="MJMN01000065">
    <property type="protein sequence ID" value="OMG75575.1"/>
    <property type="molecule type" value="Genomic_DNA"/>
</dbReference>
<dbReference type="PANTHER" id="PTHR42928:SF5">
    <property type="entry name" value="BLR1237 PROTEIN"/>
    <property type="match status" value="1"/>
</dbReference>
<dbReference type="InterPro" id="IPR042100">
    <property type="entry name" value="Bug_dom1"/>
</dbReference>
<dbReference type="Pfam" id="PF03401">
    <property type="entry name" value="TctC"/>
    <property type="match status" value="1"/>
</dbReference>
<dbReference type="PROSITE" id="PS51318">
    <property type="entry name" value="TAT"/>
    <property type="match status" value="1"/>
</dbReference>
<evidence type="ECO:0008006" key="4">
    <source>
        <dbReference type="Google" id="ProtNLM"/>
    </source>
</evidence>
<proteinExistence type="inferred from homology"/>
<accession>A0A1R1JJM3</accession>
<evidence type="ECO:0000313" key="3">
    <source>
        <dbReference type="Proteomes" id="UP000187251"/>
    </source>
</evidence>
<sequence>MTDRRQFISALAAGGLGLAGIGAPAPARADAAADYPRKPVRLIVPLSPGSPADVLARVISEGLARDWRQPIVIENRPGATGMIGMQTLTRSAPDGYTMGIIFLTHTVLPQLMAPLPYDTARDTAAVANLVWLYNVLAVPESSPIRNLDQLVAAARAGDNALSYGSGGNGSPAHLIAESFARAANVRLLHVPFRGPAEAVNGLLGGLVTCMFATTPTVAPFVRAGKLRALAVTSPRRLPSLPDIPTLAESGMPGLELREWEGVVAPAGTPPPIIDKWNAALSALLRDRQVIARLQDLGMTAAEPNRPQDFSGLIQRELAHWQDFSRKSPLRTS</sequence>
<evidence type="ECO:0000313" key="2">
    <source>
        <dbReference type="EMBL" id="OMG75575.1"/>
    </source>
</evidence>
<dbReference type="CDD" id="cd13578">
    <property type="entry name" value="PBP2_Bug27"/>
    <property type="match status" value="1"/>
</dbReference>
<reference evidence="2 3" key="1">
    <citation type="submission" date="2016-09" db="EMBL/GenBank/DDBJ databases">
        <title>Phylogenomics of Achromobacter.</title>
        <authorList>
            <person name="Jeukens J."/>
            <person name="Freschi L."/>
            <person name="Vincent A.T."/>
            <person name="Emond-Rheault J.-G."/>
            <person name="Kukavica-Ibrulj I."/>
            <person name="Charette S.J."/>
            <person name="Levesque R.C."/>
        </authorList>
    </citation>
    <scope>NUCLEOTIDE SEQUENCE [LARGE SCALE GENOMIC DNA]</scope>
    <source>
        <strain evidence="2 3">AUS488</strain>
    </source>
</reference>
<comment type="similarity">
    <text evidence="1">Belongs to the UPF0065 (bug) family.</text>
</comment>
<dbReference type="PANTHER" id="PTHR42928">
    <property type="entry name" value="TRICARBOXYLATE-BINDING PROTEIN"/>
    <property type="match status" value="1"/>
</dbReference>
<comment type="caution">
    <text evidence="2">The sequence shown here is derived from an EMBL/GenBank/DDBJ whole genome shotgun (WGS) entry which is preliminary data.</text>
</comment>
<dbReference type="InterPro" id="IPR005064">
    <property type="entry name" value="BUG"/>
</dbReference>
<dbReference type="AlphaFoldDB" id="A0A1R1JJM3"/>
<dbReference type="Proteomes" id="UP000187251">
    <property type="component" value="Unassembled WGS sequence"/>
</dbReference>
<dbReference type="OrthoDB" id="8878092at2"/>